<evidence type="ECO:0000313" key="1">
    <source>
        <dbReference type="Proteomes" id="UP000095286"/>
    </source>
</evidence>
<protein>
    <submittedName>
        <fullName evidence="2">IgGFc_binding domain-containing protein</fullName>
    </submittedName>
</protein>
<reference evidence="2" key="1">
    <citation type="submission" date="2016-11" db="UniProtKB">
        <authorList>
            <consortium name="WormBaseParasite"/>
        </authorList>
    </citation>
    <scope>IDENTIFICATION</scope>
    <source>
        <strain evidence="2">KR3021</strain>
    </source>
</reference>
<evidence type="ECO:0000313" key="2">
    <source>
        <dbReference type="WBParaSite" id="RSKR_0000448400.1"/>
    </source>
</evidence>
<dbReference type="WBParaSite" id="RSKR_0000448400.1">
    <property type="protein sequence ID" value="RSKR_0000448400.1"/>
    <property type="gene ID" value="RSKR_0000448400"/>
</dbReference>
<organism evidence="1 2">
    <name type="scientific">Rhabditophanes sp. KR3021</name>
    <dbReference type="NCBI Taxonomy" id="114890"/>
    <lineage>
        <taxon>Eukaryota</taxon>
        <taxon>Metazoa</taxon>
        <taxon>Ecdysozoa</taxon>
        <taxon>Nematoda</taxon>
        <taxon>Chromadorea</taxon>
        <taxon>Rhabditida</taxon>
        <taxon>Tylenchina</taxon>
        <taxon>Panagrolaimomorpha</taxon>
        <taxon>Strongyloidoidea</taxon>
        <taxon>Alloionematidae</taxon>
        <taxon>Rhabditophanes</taxon>
    </lineage>
</organism>
<dbReference type="Proteomes" id="UP000095286">
    <property type="component" value="Unplaced"/>
</dbReference>
<name>A0AC35TU50_9BILA</name>
<accession>A0AC35TU50</accession>
<sequence length="413" mass="45509">MVQLHKKAVYGKTNEVALNINEVMTGFSYTDNQFYVGGSDDFRIFVSCTEEVKLIGRIVDPVDSWGDQFLIPSLKNAGTQYTFAMPTSDGSAKGLIAILPINTEDYVKVHIVGYSNGALFSSKDIEYSISRGRSQYYISIDLFTRNSGNTLNYNNNVSISITTTSDVMISFASVYATTSNTISLCGVSCIDNYVTFMPTASSLKPCNTLLTPPDQRMITNHFTTRLHLSPPNLGSFCSAITSITVYDGVDNIQGTEEIVDKMGFTEISLMNNAFAGFSTDIGEVNTNRFGSITDGNKITNFGHFMHYVPSTVEWLSGKTQFFTSAKKCVLEFYADADGSNGKFIKIDGSILETLKFDRTPLPIFENKYSQFIVTINGYGLHTIENPGKYVAYVICENGPTDAAGYLTGFNQRK</sequence>
<proteinExistence type="predicted"/>